<reference evidence="2 3" key="1">
    <citation type="submission" date="2022-05" db="EMBL/GenBank/DDBJ databases">
        <authorList>
            <consortium name="Genoscope - CEA"/>
            <person name="William W."/>
        </authorList>
    </citation>
    <scope>NUCLEOTIDE SEQUENCE [LARGE SCALE GENOMIC DNA]</scope>
</reference>
<dbReference type="Proteomes" id="UP001159427">
    <property type="component" value="Unassembled WGS sequence"/>
</dbReference>
<accession>A0ABN8MFU4</accession>
<feature type="non-terminal residue" evidence="2">
    <location>
        <position position="1"/>
    </location>
</feature>
<comment type="caution">
    <text evidence="2">The sequence shown here is derived from an EMBL/GenBank/DDBJ whole genome shotgun (WGS) entry which is preliminary data.</text>
</comment>
<keyword evidence="3" id="KW-1185">Reference proteome</keyword>
<organism evidence="2 3">
    <name type="scientific">Porites evermanni</name>
    <dbReference type="NCBI Taxonomy" id="104178"/>
    <lineage>
        <taxon>Eukaryota</taxon>
        <taxon>Metazoa</taxon>
        <taxon>Cnidaria</taxon>
        <taxon>Anthozoa</taxon>
        <taxon>Hexacorallia</taxon>
        <taxon>Scleractinia</taxon>
        <taxon>Fungiina</taxon>
        <taxon>Poritidae</taxon>
        <taxon>Porites</taxon>
    </lineage>
</organism>
<dbReference type="EMBL" id="CALNXI010000485">
    <property type="protein sequence ID" value="CAH3028026.1"/>
    <property type="molecule type" value="Genomic_DNA"/>
</dbReference>
<evidence type="ECO:0000256" key="1">
    <source>
        <dbReference type="SAM" id="MobiDB-lite"/>
    </source>
</evidence>
<name>A0ABN8MFU4_9CNID</name>
<sequence length="505" mass="55794">LFLCFSFSVNGLYNVTLVVFSGRPDPEWTVASSSISIENVRSYDPSKMPPRLGYKGILVNSGTEQVRLLVGPETMKIQLELMRTMPKDLLAPDFVKEIISEINSGEVKPVTSTVSGAKRAAPPYAPGAWLTTRRQLCNNCYNYANNRPTYNFAQPGFNKVDPPPGLTFAQRIAYRARRDGLTDVPAANLDPSGVPVQPNDNKHVVALVVRPDGRDYHWYRMDNRLNAHGVALWSHKPGETPVIDYDNAVPPQPITDPSTANHGPYVFVGYMYSNPHVAKQVALGTPHLEALGSRARLAFTINTNLTLVFFTTDELTVSVAIFSGRPDPVWQLSSSNPAQATQYRAIKAMLASNVKKFYPAQMPARLGFKGFLVQEGKNEPYLIIGPETKELQLQLLASMPLDLPGDSSLLEDNIKEVKEAVNSGVIIAEEVPQPSASTLRSKRAAPRYLPQQWFLNRKIRECNNCYNYANNVRTYTFAQPGEATGTPFQLNNPPSVQASAVSDNL</sequence>
<protein>
    <submittedName>
        <fullName evidence="2">Uncharacterized protein</fullName>
    </submittedName>
</protein>
<feature type="compositionally biased region" description="Polar residues" evidence="1">
    <location>
        <begin position="486"/>
        <end position="505"/>
    </location>
</feature>
<gene>
    <name evidence="2" type="ORF">PEVE_00032951</name>
</gene>
<evidence type="ECO:0000313" key="3">
    <source>
        <dbReference type="Proteomes" id="UP001159427"/>
    </source>
</evidence>
<feature type="non-terminal residue" evidence="2">
    <location>
        <position position="505"/>
    </location>
</feature>
<evidence type="ECO:0000313" key="2">
    <source>
        <dbReference type="EMBL" id="CAH3028026.1"/>
    </source>
</evidence>
<proteinExistence type="predicted"/>
<feature type="region of interest" description="Disordered" evidence="1">
    <location>
        <begin position="485"/>
        <end position="505"/>
    </location>
</feature>